<protein>
    <submittedName>
        <fullName evidence="1">Release factor glutamine methyltransferase</fullName>
        <ecNumber evidence="1">2.1.1.297</ecNumber>
    </submittedName>
</protein>
<gene>
    <name evidence="1" type="ORF">JOF53_000581</name>
</gene>
<accession>A0ABS5A549</accession>
<sequence length="70" mass="7715">MELLTRLGVCAPQRDTTLLVDAMLAAVVARDRVPFGPVLRERAGWLADRGLVEAGEAEEELVVTRADRIR</sequence>
<comment type="caution">
    <text evidence="1">The sequence shown here is derived from an EMBL/GenBank/DDBJ whole genome shotgun (WGS) entry which is preliminary data.</text>
</comment>
<keyword evidence="1" id="KW-0808">Transferase</keyword>
<proteinExistence type="predicted"/>
<dbReference type="GO" id="GO:0102559">
    <property type="term" value="F:peptide chain release factor N(5)-glutamine methyltransferase activity"/>
    <property type="evidence" value="ECO:0007669"/>
    <property type="project" value="UniProtKB-EC"/>
</dbReference>
<dbReference type="EMBL" id="JAGIOO010000001">
    <property type="protein sequence ID" value="MBP2471709.1"/>
    <property type="molecule type" value="Genomic_DNA"/>
</dbReference>
<name>A0ABS5A549_9PSEU</name>
<keyword evidence="2" id="KW-1185">Reference proteome</keyword>
<dbReference type="GO" id="GO:0032259">
    <property type="term" value="P:methylation"/>
    <property type="evidence" value="ECO:0007669"/>
    <property type="project" value="UniProtKB-KW"/>
</dbReference>
<evidence type="ECO:0000313" key="2">
    <source>
        <dbReference type="Proteomes" id="UP001519363"/>
    </source>
</evidence>
<organism evidence="1 2">
    <name type="scientific">Crossiella equi</name>
    <dbReference type="NCBI Taxonomy" id="130796"/>
    <lineage>
        <taxon>Bacteria</taxon>
        <taxon>Bacillati</taxon>
        <taxon>Actinomycetota</taxon>
        <taxon>Actinomycetes</taxon>
        <taxon>Pseudonocardiales</taxon>
        <taxon>Pseudonocardiaceae</taxon>
        <taxon>Crossiella</taxon>
    </lineage>
</organism>
<dbReference type="Proteomes" id="UP001519363">
    <property type="component" value="Unassembled WGS sequence"/>
</dbReference>
<dbReference type="EC" id="2.1.1.297" evidence="1"/>
<dbReference type="RefSeq" id="WP_143342647.1">
    <property type="nucleotide sequence ID" value="NZ_JAGIOO010000001.1"/>
</dbReference>
<keyword evidence="1" id="KW-0489">Methyltransferase</keyword>
<reference evidence="1 2" key="1">
    <citation type="submission" date="2021-03" db="EMBL/GenBank/DDBJ databases">
        <title>Sequencing the genomes of 1000 actinobacteria strains.</title>
        <authorList>
            <person name="Klenk H.-P."/>
        </authorList>
    </citation>
    <scope>NUCLEOTIDE SEQUENCE [LARGE SCALE GENOMIC DNA]</scope>
    <source>
        <strain evidence="1 2">DSM 44580</strain>
    </source>
</reference>
<evidence type="ECO:0000313" key="1">
    <source>
        <dbReference type="EMBL" id="MBP2471709.1"/>
    </source>
</evidence>